<keyword evidence="1" id="KW-0560">Oxidoreductase</keyword>
<dbReference type="GO" id="GO:0005737">
    <property type="term" value="C:cytoplasm"/>
    <property type="evidence" value="ECO:0007669"/>
    <property type="project" value="TreeGrafter"/>
</dbReference>
<dbReference type="EMBL" id="KZ989599">
    <property type="protein sequence ID" value="RKP25836.1"/>
    <property type="molecule type" value="Genomic_DNA"/>
</dbReference>
<protein>
    <submittedName>
        <fullName evidence="3">Aldo/keto reductase</fullName>
    </submittedName>
</protein>
<evidence type="ECO:0000313" key="4">
    <source>
        <dbReference type="Proteomes" id="UP000278143"/>
    </source>
</evidence>
<dbReference type="PRINTS" id="PR00069">
    <property type="entry name" value="ALDKETRDTASE"/>
</dbReference>
<dbReference type="CDD" id="cd19076">
    <property type="entry name" value="AKR_AKR13A_13D"/>
    <property type="match status" value="1"/>
</dbReference>
<dbReference type="InterPro" id="IPR020471">
    <property type="entry name" value="AKR"/>
</dbReference>
<evidence type="ECO:0000259" key="2">
    <source>
        <dbReference type="Pfam" id="PF00248"/>
    </source>
</evidence>
<feature type="domain" description="NADP-dependent oxidoreductase" evidence="2">
    <location>
        <begin position="57"/>
        <end position="331"/>
    </location>
</feature>
<name>A0A4P9Z0A2_9FUNG</name>
<dbReference type="PANTHER" id="PTHR43625">
    <property type="entry name" value="AFLATOXIN B1 ALDEHYDE REDUCTASE"/>
    <property type="match status" value="1"/>
</dbReference>
<dbReference type="Pfam" id="PF00248">
    <property type="entry name" value="Aldo_ket_red"/>
    <property type="match status" value="1"/>
</dbReference>
<dbReference type="OrthoDB" id="48988at2759"/>
<dbReference type="AlphaFoldDB" id="A0A4P9Z0A2"/>
<accession>A0A4P9Z0A2</accession>
<keyword evidence="4" id="KW-1185">Reference proteome</keyword>
<dbReference type="SUPFAM" id="SSF51430">
    <property type="entry name" value="NAD(P)-linked oxidoreductase"/>
    <property type="match status" value="1"/>
</dbReference>
<dbReference type="InterPro" id="IPR050791">
    <property type="entry name" value="Aldo-Keto_reductase"/>
</dbReference>
<evidence type="ECO:0000313" key="3">
    <source>
        <dbReference type="EMBL" id="RKP25836.1"/>
    </source>
</evidence>
<organism evidence="3 4">
    <name type="scientific">Syncephalis pseudoplumigaleata</name>
    <dbReference type="NCBI Taxonomy" id="1712513"/>
    <lineage>
        <taxon>Eukaryota</taxon>
        <taxon>Fungi</taxon>
        <taxon>Fungi incertae sedis</taxon>
        <taxon>Zoopagomycota</taxon>
        <taxon>Zoopagomycotina</taxon>
        <taxon>Zoopagomycetes</taxon>
        <taxon>Zoopagales</taxon>
        <taxon>Piptocephalidaceae</taxon>
        <taxon>Syncephalis</taxon>
    </lineage>
</organism>
<dbReference type="PANTHER" id="PTHR43625:SF40">
    <property type="entry name" value="ALDO-KETO REDUCTASE YAKC [NADP(+)]"/>
    <property type="match status" value="1"/>
</dbReference>
<proteinExistence type="predicted"/>
<dbReference type="GO" id="GO:0016491">
    <property type="term" value="F:oxidoreductase activity"/>
    <property type="evidence" value="ECO:0007669"/>
    <property type="project" value="UniProtKB-KW"/>
</dbReference>
<dbReference type="Proteomes" id="UP000278143">
    <property type="component" value="Unassembled WGS sequence"/>
</dbReference>
<dbReference type="InterPro" id="IPR023210">
    <property type="entry name" value="NADP_OxRdtase_dom"/>
</dbReference>
<dbReference type="InterPro" id="IPR036812">
    <property type="entry name" value="NAD(P)_OxRdtase_dom_sf"/>
</dbReference>
<reference evidence="4" key="1">
    <citation type="journal article" date="2018" name="Nat. Microbiol.">
        <title>Leveraging single-cell genomics to expand the fungal tree of life.</title>
        <authorList>
            <person name="Ahrendt S.R."/>
            <person name="Quandt C.A."/>
            <person name="Ciobanu D."/>
            <person name="Clum A."/>
            <person name="Salamov A."/>
            <person name="Andreopoulos B."/>
            <person name="Cheng J.F."/>
            <person name="Woyke T."/>
            <person name="Pelin A."/>
            <person name="Henrissat B."/>
            <person name="Reynolds N.K."/>
            <person name="Benny G.L."/>
            <person name="Smith M.E."/>
            <person name="James T.Y."/>
            <person name="Grigoriev I.V."/>
        </authorList>
    </citation>
    <scope>NUCLEOTIDE SEQUENCE [LARGE SCALE GENOMIC DNA]</scope>
    <source>
        <strain evidence="4">Benny S71-1</strain>
    </source>
</reference>
<sequence>MAQSFDIPKRQLGRNGPLLPAIGLGCMSMSPGFYSDNTKFLEAKGNVPVDENDEMTASALATLKRAVESGCVFWDTSNAYGMGHNEKLIARVLKEHRDKVFICTKFGIRVLPDGGYTVCGEPDYIRQCCEESLARLGVDSIDLYYQHRIDPHVPIETSIGAMAELVREGKVKHLGLSECSVETLRRAHKVHPIAAVQVEYSPWSREIEENGLLDACKELGVAVVAYSPLGRGLLTGTIRTPEDLAATDWRASNPRFQKEAFEKNLALIEAFKRISKRKGCTVGQLCLAWVLRQSDNIFIIPGTKRIKYLEENLGASSVALTDEDDQELRKYIEDIGVAGERYGAHDMSLVNK</sequence>
<dbReference type="Gene3D" id="3.20.20.100">
    <property type="entry name" value="NADP-dependent oxidoreductase domain"/>
    <property type="match status" value="1"/>
</dbReference>
<gene>
    <name evidence="3" type="ORF">SYNPS1DRAFT_15080</name>
</gene>
<evidence type="ECO:0000256" key="1">
    <source>
        <dbReference type="ARBA" id="ARBA00023002"/>
    </source>
</evidence>